<accession>A0A178L620</accession>
<dbReference type="Gene3D" id="3.40.50.150">
    <property type="entry name" value="Vaccinia Virus protein VP39"/>
    <property type="match status" value="1"/>
</dbReference>
<organism evidence="2 3">
    <name type="scientific">Pseudomonas oryzihabitans</name>
    <dbReference type="NCBI Taxonomy" id="47885"/>
    <lineage>
        <taxon>Bacteria</taxon>
        <taxon>Pseudomonadati</taxon>
        <taxon>Pseudomonadota</taxon>
        <taxon>Gammaproteobacteria</taxon>
        <taxon>Pseudomonadales</taxon>
        <taxon>Pseudomonadaceae</taxon>
        <taxon>Pseudomonas</taxon>
    </lineage>
</organism>
<dbReference type="SUPFAM" id="SSF53335">
    <property type="entry name" value="S-adenosyl-L-methionine-dependent methyltransferases"/>
    <property type="match status" value="1"/>
</dbReference>
<evidence type="ECO:0000256" key="1">
    <source>
        <dbReference type="SAM" id="Coils"/>
    </source>
</evidence>
<comment type="caution">
    <text evidence="2">The sequence shown here is derived from an EMBL/GenBank/DDBJ whole genome shotgun (WGS) entry which is preliminary data.</text>
</comment>
<dbReference type="RefSeq" id="WP_064309139.1">
    <property type="nucleotide sequence ID" value="NZ_LWCR01000056.1"/>
</dbReference>
<evidence type="ECO:0008006" key="4">
    <source>
        <dbReference type="Google" id="ProtNLM"/>
    </source>
</evidence>
<protein>
    <recommendedName>
        <fullName evidence="4">Methyltransferase domain-containing protein</fullName>
    </recommendedName>
</protein>
<dbReference type="AlphaFoldDB" id="A0A178L620"/>
<dbReference type="OrthoDB" id="9801609at2"/>
<gene>
    <name evidence="2" type="ORF">A4V15_07445</name>
</gene>
<dbReference type="InterPro" id="IPR010743">
    <property type="entry name" value="Methionine_synth_MetW"/>
</dbReference>
<proteinExistence type="predicted"/>
<sequence>MSTSGPDLDLSRLDDHLANLIADIRQRTQALQPAAAPAEPTWEALQELDDEALVRAAYHYLTGHPIEPERLSYYLTRLRGGEDRFDLLAAIYLSPEGQRHAAPAPGLRRALLKRKLRRVPVIGRLLGLMLEVAGLPARQQRDNARYYRWQNQLALQAILLQQQSNLLEWHQQRWQILQDQAPEPRLGELERELATVEAQLAQARRQLDRSEQELRTRLSLLETAPALPLAPQSAALGVPLALERTLREHFALDDQALHGLLGFYLPLIEECPALRQGLPLVELGCGNGLWLAGLPQAIKRRGIEADADLVAQACGNGLEVEQGDALRWLSEQPMGSLGALCAFELVDRLDLAQLSSLLDEALRALAPGGLLLLQALDPAHASSACAFWLDPARQRPSPAPLLEFLCRHKGFAQVAIQRPAQAELLQDFQPSSPLTWQHYAVSAIRAETP</sequence>
<dbReference type="Pfam" id="PF07021">
    <property type="entry name" value="MetW"/>
    <property type="match status" value="1"/>
</dbReference>
<evidence type="ECO:0000313" key="3">
    <source>
        <dbReference type="Proteomes" id="UP000078356"/>
    </source>
</evidence>
<evidence type="ECO:0000313" key="2">
    <source>
        <dbReference type="EMBL" id="OAN24881.1"/>
    </source>
</evidence>
<dbReference type="InterPro" id="IPR029063">
    <property type="entry name" value="SAM-dependent_MTases_sf"/>
</dbReference>
<dbReference type="EMBL" id="LWCR01000056">
    <property type="protein sequence ID" value="OAN24881.1"/>
    <property type="molecule type" value="Genomic_DNA"/>
</dbReference>
<reference evidence="2 3" key="1">
    <citation type="submission" date="2016-04" db="EMBL/GenBank/DDBJ databases">
        <title>Draft Genome Sequences of Staphylococcus capitis Strain H36, S. capitis Strain H65, S. cohnii Strain H62, S. hominis Strain H69, Mycobacterium iranicum Strain H39, Plantibacter sp. Strain H53, Pseudomonas oryzihabitans Strain H72, and Microbacterium sp. Strain H83, isolated from residential settings.</title>
        <authorList>
            <person name="Lymperopoulou D."/>
            <person name="Adams R.I."/>
            <person name="Lindow S."/>
            <person name="Coil D.A."/>
            <person name="Jospin G."/>
            <person name="Eisen J.A."/>
        </authorList>
    </citation>
    <scope>NUCLEOTIDE SEQUENCE [LARGE SCALE GENOMIC DNA]</scope>
    <source>
        <strain evidence="2 3">H72</strain>
    </source>
</reference>
<keyword evidence="1" id="KW-0175">Coiled coil</keyword>
<name>A0A178L620_9PSED</name>
<feature type="coiled-coil region" evidence="1">
    <location>
        <begin position="186"/>
        <end position="213"/>
    </location>
</feature>
<dbReference type="Proteomes" id="UP000078356">
    <property type="component" value="Unassembled WGS sequence"/>
</dbReference>